<comment type="similarity">
    <text evidence="1">Belongs to the PICALM/SNAP91 family.</text>
</comment>
<dbReference type="PANTHER" id="PTHR22951">
    <property type="entry name" value="CLATHRIN ASSEMBLY PROTEIN"/>
    <property type="match status" value="1"/>
</dbReference>
<dbReference type="SUPFAM" id="SSF89009">
    <property type="entry name" value="GAT-like domain"/>
    <property type="match status" value="1"/>
</dbReference>
<evidence type="ECO:0000256" key="1">
    <source>
        <dbReference type="ARBA" id="ARBA00008011"/>
    </source>
</evidence>
<dbReference type="Proteomes" id="UP000663832">
    <property type="component" value="Unassembled WGS sequence"/>
</dbReference>
<evidence type="ECO:0000313" key="5">
    <source>
        <dbReference type="EMBL" id="CAF1097489.1"/>
    </source>
</evidence>
<reference evidence="5" key="1">
    <citation type="submission" date="2021-02" db="EMBL/GenBank/DDBJ databases">
        <authorList>
            <person name="Nowell W R."/>
        </authorList>
    </citation>
    <scope>NUCLEOTIDE SEQUENCE</scope>
</reference>
<dbReference type="EMBL" id="CAJNOM010000125">
    <property type="protein sequence ID" value="CAF1097489.1"/>
    <property type="molecule type" value="Genomic_DNA"/>
</dbReference>
<dbReference type="Proteomes" id="UP000663877">
    <property type="component" value="Unassembled WGS sequence"/>
</dbReference>
<keyword evidence="6" id="KW-1185">Reference proteome</keyword>
<dbReference type="Gene3D" id="1.20.58.150">
    <property type="entry name" value="ANTH domain"/>
    <property type="match status" value="1"/>
</dbReference>
<feature type="compositionally biased region" description="Polar residues" evidence="2">
    <location>
        <begin position="497"/>
        <end position="506"/>
    </location>
</feature>
<dbReference type="GO" id="GO:0005545">
    <property type="term" value="F:1-phosphatidylinositol binding"/>
    <property type="evidence" value="ECO:0007669"/>
    <property type="project" value="InterPro"/>
</dbReference>
<accession>A0A814NWC4</accession>
<sequence>MQQGGQSIVDRLLAAKNTIAGQPVAKVVCKATTEEMIGPKRKHLDCLLQATHEMNVSIPEVADLLIERSQSSSWVVSFKSLITIHHLMSHGNERFEAYMASHNHHLQSTTYTDRTGMGSLDMTLYLRRYATYLYEKRESYKLMGYDFCKIKRGKDDGFLRTLPSDKLLKALPILQKQLDALLNFDISPNELINGVINSCFFLLIKDLIRLYTAFNDGIINLIEQYFHMNKKQCREALDIYKKFIDSTDKVSQYLKIAETSGMERADISDIIQAPSSLVEALENHLVHIEGKKTTLSSTLSTKQLTEQDMKSFPRDLSVNNINDPQKHVEEDKAFGQFPKKKEVSLSPPPVSPRVAKATNGNGFGGTDFSTQHIPSNGHQSKQQEIFSDDIFSLAPSSAPPVANTFPMFDNTLDTSAPQRNVFDDVLQPNSTSTNNTTDTYSLFPTNQNVLPPLKPLKSGDLNSSLNQLIDNLDIKDHSKIGKDHQWTPNDGKGQQKLGVTNGTMNAPGTTWPSSTIINAPFGGTNGVVRKSYLIKNLYKLIFIQMGVQSNNMWQQPPPASTTTNPFAVSNGSSQMNFNNIGNQPIHVNTNPFAAQPLYSNNLSNQPQVNNPFDIFN</sequence>
<dbReference type="GO" id="GO:0016185">
    <property type="term" value="P:synaptic vesicle budding from presynaptic endocytic zone membrane"/>
    <property type="evidence" value="ECO:0007669"/>
    <property type="project" value="TreeGrafter"/>
</dbReference>
<dbReference type="GO" id="GO:0005905">
    <property type="term" value="C:clathrin-coated pit"/>
    <property type="evidence" value="ECO:0007669"/>
    <property type="project" value="TreeGrafter"/>
</dbReference>
<dbReference type="InterPro" id="IPR008942">
    <property type="entry name" value="ENTH_VHS"/>
</dbReference>
<dbReference type="GO" id="GO:0008021">
    <property type="term" value="C:synaptic vesicle"/>
    <property type="evidence" value="ECO:0007669"/>
    <property type="project" value="TreeGrafter"/>
</dbReference>
<evidence type="ECO:0000256" key="2">
    <source>
        <dbReference type="SAM" id="MobiDB-lite"/>
    </source>
</evidence>
<dbReference type="GO" id="GO:0072583">
    <property type="term" value="P:clathrin-dependent endocytosis"/>
    <property type="evidence" value="ECO:0007669"/>
    <property type="project" value="InterPro"/>
</dbReference>
<dbReference type="GO" id="GO:0030136">
    <property type="term" value="C:clathrin-coated vesicle"/>
    <property type="evidence" value="ECO:0007669"/>
    <property type="project" value="InterPro"/>
</dbReference>
<name>A0A814NWC4_9BILA</name>
<dbReference type="GO" id="GO:0032050">
    <property type="term" value="F:clathrin heavy chain binding"/>
    <property type="evidence" value="ECO:0007669"/>
    <property type="project" value="TreeGrafter"/>
</dbReference>
<feature type="domain" description="ENTH" evidence="3">
    <location>
        <begin position="16"/>
        <end position="147"/>
    </location>
</feature>
<proteinExistence type="inferred from homology"/>
<comment type="caution">
    <text evidence="5">The sequence shown here is derived from an EMBL/GenBank/DDBJ whole genome shotgun (WGS) entry which is preliminary data.</text>
</comment>
<evidence type="ECO:0000313" key="4">
    <source>
        <dbReference type="EMBL" id="CAF0976209.1"/>
    </source>
</evidence>
<dbReference type="SUPFAM" id="SSF48464">
    <property type="entry name" value="ENTH/VHS domain"/>
    <property type="match status" value="1"/>
</dbReference>
<dbReference type="AlphaFoldDB" id="A0A814NWC4"/>
<dbReference type="SMART" id="SM00273">
    <property type="entry name" value="ENTH"/>
    <property type="match status" value="1"/>
</dbReference>
<dbReference type="Pfam" id="PF07651">
    <property type="entry name" value="ANTH"/>
    <property type="match status" value="1"/>
</dbReference>
<gene>
    <name evidence="4" type="ORF">BJG266_LOCUS14612</name>
    <name evidence="5" type="ORF">QVE165_LOCUS20109</name>
</gene>
<feature type="region of interest" description="Disordered" evidence="2">
    <location>
        <begin position="333"/>
        <end position="352"/>
    </location>
</feature>
<dbReference type="PANTHER" id="PTHR22951:SF5">
    <property type="entry name" value="PHOSPHATIDYLINOSITOL-BINDING CLATHRIN ASSEMBLY PROTEIN LAP"/>
    <property type="match status" value="1"/>
</dbReference>
<dbReference type="InterPro" id="IPR014712">
    <property type="entry name" value="ANTH_dom_sf"/>
</dbReference>
<dbReference type="InterPro" id="IPR011417">
    <property type="entry name" value="ANTH_dom"/>
</dbReference>
<dbReference type="Gene3D" id="1.25.40.90">
    <property type="match status" value="1"/>
</dbReference>
<dbReference type="GO" id="GO:0098894">
    <property type="term" value="C:extrinsic component of presynaptic endocytic zone membrane"/>
    <property type="evidence" value="ECO:0007669"/>
    <property type="project" value="TreeGrafter"/>
</dbReference>
<evidence type="ECO:0000313" key="6">
    <source>
        <dbReference type="Proteomes" id="UP000663832"/>
    </source>
</evidence>
<organism evidence="5 6">
    <name type="scientific">Adineta steineri</name>
    <dbReference type="NCBI Taxonomy" id="433720"/>
    <lineage>
        <taxon>Eukaryota</taxon>
        <taxon>Metazoa</taxon>
        <taxon>Spiralia</taxon>
        <taxon>Gnathifera</taxon>
        <taxon>Rotifera</taxon>
        <taxon>Eurotatoria</taxon>
        <taxon>Bdelloidea</taxon>
        <taxon>Adinetida</taxon>
        <taxon>Adinetidae</taxon>
        <taxon>Adineta</taxon>
    </lineage>
</organism>
<evidence type="ECO:0000259" key="3">
    <source>
        <dbReference type="PROSITE" id="PS50942"/>
    </source>
</evidence>
<dbReference type="GO" id="GO:0048268">
    <property type="term" value="P:clathrin coat assembly"/>
    <property type="evidence" value="ECO:0007669"/>
    <property type="project" value="InterPro"/>
</dbReference>
<feature type="region of interest" description="Disordered" evidence="2">
    <location>
        <begin position="480"/>
        <end position="506"/>
    </location>
</feature>
<protein>
    <recommendedName>
        <fullName evidence="3">ENTH domain-containing protein</fullName>
    </recommendedName>
</protein>
<dbReference type="GO" id="GO:0005546">
    <property type="term" value="F:phosphatidylinositol-4,5-bisphosphate binding"/>
    <property type="evidence" value="ECO:0007669"/>
    <property type="project" value="TreeGrafter"/>
</dbReference>
<dbReference type="EMBL" id="CAJNOI010000062">
    <property type="protein sequence ID" value="CAF0976209.1"/>
    <property type="molecule type" value="Genomic_DNA"/>
</dbReference>
<dbReference type="OrthoDB" id="44015at2759"/>
<feature type="compositionally biased region" description="Basic and acidic residues" evidence="2">
    <location>
        <begin position="333"/>
        <end position="343"/>
    </location>
</feature>
<dbReference type="PROSITE" id="PS50942">
    <property type="entry name" value="ENTH"/>
    <property type="match status" value="1"/>
</dbReference>
<dbReference type="GO" id="GO:0000149">
    <property type="term" value="F:SNARE binding"/>
    <property type="evidence" value="ECO:0007669"/>
    <property type="project" value="TreeGrafter"/>
</dbReference>
<dbReference type="InterPro" id="IPR045192">
    <property type="entry name" value="AP180-like"/>
</dbReference>
<dbReference type="InterPro" id="IPR013809">
    <property type="entry name" value="ENTH"/>
</dbReference>